<dbReference type="Gene3D" id="1.10.10.1100">
    <property type="entry name" value="BFD-like [2Fe-2S]-binding domain"/>
    <property type="match status" value="1"/>
</dbReference>
<dbReference type="InterPro" id="IPR006222">
    <property type="entry name" value="GCVT_N"/>
</dbReference>
<keyword evidence="2" id="KW-0032">Aminotransferase</keyword>
<keyword evidence="2" id="KW-0808">Transferase</keyword>
<dbReference type="OrthoDB" id="5287468at2"/>
<dbReference type="InterPro" id="IPR041854">
    <property type="entry name" value="BFD-like_2Fe2S-bd_dom_sf"/>
</dbReference>
<feature type="domain" description="GCVT N-terminal" evidence="4">
    <location>
        <begin position="621"/>
        <end position="892"/>
    </location>
</feature>
<evidence type="ECO:0000313" key="8">
    <source>
        <dbReference type="EMBL" id="EFP97780.1"/>
    </source>
</evidence>
<dbReference type="GO" id="GO:0046653">
    <property type="term" value="P:tetrahydrofolate metabolic process"/>
    <property type="evidence" value="ECO:0007669"/>
    <property type="project" value="InterPro"/>
</dbReference>
<dbReference type="Gene3D" id="3.30.1360.120">
    <property type="entry name" value="Probable tRNA modification gtpase trme, domain 1"/>
    <property type="match status" value="1"/>
</dbReference>
<dbReference type="GO" id="GO:0008115">
    <property type="term" value="F:sarcosine oxidase activity"/>
    <property type="evidence" value="ECO:0007669"/>
    <property type="project" value="InterPro"/>
</dbReference>
<reference evidence="8 9" key="1">
    <citation type="journal article" date="2012" name="Int. J. Syst. Evol. Microbiol.">
        <title>Vibrio caribbeanicus sp. nov., isolated from the marine sponge Scleritoderma cyanea.</title>
        <authorList>
            <person name="Hoffmann M."/>
            <person name="Monday S.R."/>
            <person name="Allard M.W."/>
            <person name="Strain E.A."/>
            <person name="Whittaker P."/>
            <person name="Naum M."/>
            <person name="McCarthy P.J."/>
            <person name="Lopez J.V."/>
            <person name="Fischer M."/>
            <person name="Brown E.W."/>
        </authorList>
    </citation>
    <scope>NUCLEOTIDE SEQUENCE [LARGE SCALE GENOMIC DNA]</scope>
    <source>
        <strain evidence="8 9">ATCC BAA-2122</strain>
    </source>
</reference>
<dbReference type="PANTHER" id="PTHR43757:SF2">
    <property type="entry name" value="AMINOMETHYLTRANSFERASE, MITOCHONDRIAL"/>
    <property type="match status" value="1"/>
</dbReference>
<evidence type="ECO:0000259" key="5">
    <source>
        <dbReference type="Pfam" id="PF07992"/>
    </source>
</evidence>
<protein>
    <submittedName>
        <fullName evidence="8">Sarcosine oxidase, alpha subunit</fullName>
    </submittedName>
</protein>
<dbReference type="SUPFAM" id="SSF51905">
    <property type="entry name" value="FAD/NAD(P)-binding domain"/>
    <property type="match status" value="1"/>
</dbReference>
<dbReference type="RefSeq" id="WP_009600059.1">
    <property type="nucleotide sequence ID" value="NZ_AEIU01000046.1"/>
</dbReference>
<evidence type="ECO:0000256" key="2">
    <source>
        <dbReference type="ARBA" id="ARBA00022576"/>
    </source>
</evidence>
<dbReference type="PIRSF" id="PIRSF037980">
    <property type="entry name" value="SoxA"/>
    <property type="match status" value="1"/>
</dbReference>
<dbReference type="SUPFAM" id="SSF103025">
    <property type="entry name" value="Folate-binding domain"/>
    <property type="match status" value="1"/>
</dbReference>
<evidence type="ECO:0000256" key="3">
    <source>
        <dbReference type="ARBA" id="ARBA00023002"/>
    </source>
</evidence>
<proteinExistence type="inferred from homology"/>
<name>E3BGH2_9VIBR</name>
<dbReference type="InterPro" id="IPR013977">
    <property type="entry name" value="GcvT_C"/>
</dbReference>
<feature type="domain" description="Aminomethyltransferase C-terminal" evidence="6">
    <location>
        <begin position="913"/>
        <end position="999"/>
    </location>
</feature>
<comment type="similarity">
    <text evidence="1">Belongs to the GcvT family.</text>
</comment>
<dbReference type="InterPro" id="IPR029043">
    <property type="entry name" value="GcvT/YgfZ_C"/>
</dbReference>
<dbReference type="InterPro" id="IPR006277">
    <property type="entry name" value="Sarcosine_oxidase_asu"/>
</dbReference>
<comment type="caution">
    <text evidence="8">The sequence shown here is derived from an EMBL/GenBank/DDBJ whole genome shotgun (WGS) entry which is preliminary data.</text>
</comment>
<dbReference type="STRING" id="796620.VIBC2010_00754"/>
<dbReference type="SUPFAM" id="SSF101790">
    <property type="entry name" value="Aminomethyltransferase beta-barrel domain"/>
    <property type="match status" value="1"/>
</dbReference>
<dbReference type="InterPro" id="IPR023753">
    <property type="entry name" value="FAD/NAD-binding_dom"/>
</dbReference>
<dbReference type="NCBIfam" id="TIGR01372">
    <property type="entry name" value="soxA"/>
    <property type="match status" value="1"/>
</dbReference>
<evidence type="ECO:0000259" key="6">
    <source>
        <dbReference type="Pfam" id="PF08669"/>
    </source>
</evidence>
<dbReference type="InterPro" id="IPR042204">
    <property type="entry name" value="2Fe-2S-bd_N"/>
</dbReference>
<dbReference type="Pfam" id="PF17806">
    <property type="entry name" value="SO_alpha_A3"/>
    <property type="match status" value="1"/>
</dbReference>
<sequence length="1007" mass="111278">MKQINRISRLGRLDRSRTIPFVFNGKTYMGYRGDTLASALLANGIDVVGRSFKYSRPRGIFSAGAEEPNAIVQVGSMPNTTIPNLRATQTELYTNLVASSVSGWPSVEHDAMACVGKLAGRMMPAGFYYKTFMQPEKMWPTYEKYIRKAAGLGKAPEQPDPDIYDKMHHHCDVLIVGGGPAGLAAAKALIGSGLKVIVVDEQNEFGGCLLSINSEQDSCQVLAWLNDTLSTLYSDDNFTLLPRTTVFGSYDHNFLGAVERRTDHLSECATGARQRLHRIRTKKTILATGAIERPLVYANNDLPGCMLASAISTYINRYAVVPGNNLILMTTNDYAYHTALDWHASGRNVEAIIDTREAPNGPLVQLARESGIEVITGHAVVEAKGSKRVRSVLVAPISVDGKKVTGKEREYLCDTVASSGGWSPTVHLSCHTGNKPIWCENVLGFVPNPTAKEQHFVGGVKGTYRLSDVFAEGSECGVAIRELLGALDHHDYVTATPKIDEHLEEQAMALYCVPHMHAVSRAPKQFVDFQNDVTAAGIELAIREGFESIEHVKRYTAMGFGTEQGKTSNINGMAIVARLLNKNMAEVGTTIFRPMYTPVTFGALAGRDVGQLFDPTRFTPIHQWHVEQQAEFEDVGQWKRPWYFPLKGETMQEALNRECLATRNSVGILDASTLGKIDIQGKDAREFLNRVYTNAWSKLEPGRCRYGIMCKDDGMIFDDGVTSCISDNHFIMTTTSGGAAAVLDWLELWHQTEWPELDVYFSSVTDQWATMTISGPNSRALLEKLVDGKDISNQAFPYMSWQRMNVAGVDARVFRISFTGELSFEINVQANYGLYVWQQIFAAGKEFEITPYGTETMHILRAEKGFIIAGQDTDGSMSPQDMGMNWIIGKNKPFSFLGKRSWQRQENVRSDRKQFVGLLTKNPQQVLPEGAQAVFDPSEPIPMTMVGHVTSSYFSPSLGHSIALGVIEGGLSRMGETVYFPLANGETVEAKISNSVFYDPQGERQNV</sequence>
<dbReference type="eggNOG" id="COG0446">
    <property type="taxonomic scope" value="Bacteria"/>
</dbReference>
<keyword evidence="3" id="KW-0560">Oxidoreductase</keyword>
<dbReference type="InterPro" id="IPR028896">
    <property type="entry name" value="GcvT/YgfZ/DmdA"/>
</dbReference>
<dbReference type="Pfam" id="PF07992">
    <property type="entry name" value="Pyr_redox_2"/>
    <property type="match status" value="1"/>
</dbReference>
<dbReference type="InterPro" id="IPR027266">
    <property type="entry name" value="TrmE/GcvT-like"/>
</dbReference>
<dbReference type="PRINTS" id="PR00469">
    <property type="entry name" value="PNDRDTASEII"/>
</dbReference>
<accession>E3BGH2</accession>
<evidence type="ECO:0000259" key="4">
    <source>
        <dbReference type="Pfam" id="PF01571"/>
    </source>
</evidence>
<dbReference type="eggNOG" id="COG0404">
    <property type="taxonomic scope" value="Bacteria"/>
</dbReference>
<dbReference type="EMBL" id="AEIU01000046">
    <property type="protein sequence ID" value="EFP97780.1"/>
    <property type="molecule type" value="Genomic_DNA"/>
</dbReference>
<dbReference type="PANTHER" id="PTHR43757">
    <property type="entry name" value="AMINOMETHYLTRANSFERASE"/>
    <property type="match status" value="1"/>
</dbReference>
<dbReference type="GO" id="GO:0008483">
    <property type="term" value="F:transaminase activity"/>
    <property type="evidence" value="ECO:0007669"/>
    <property type="project" value="UniProtKB-KW"/>
</dbReference>
<dbReference type="Proteomes" id="UP000002943">
    <property type="component" value="Unassembled WGS sequence"/>
</dbReference>
<keyword evidence="9" id="KW-1185">Reference proteome</keyword>
<gene>
    <name evidence="8" type="ORF">VIBC2010_00754</name>
</gene>
<dbReference type="AlphaFoldDB" id="E3BGH2"/>
<dbReference type="Gene3D" id="3.50.50.60">
    <property type="entry name" value="FAD/NAD(P)-binding domain"/>
    <property type="match status" value="1"/>
</dbReference>
<evidence type="ECO:0000259" key="7">
    <source>
        <dbReference type="Pfam" id="PF17806"/>
    </source>
</evidence>
<dbReference type="Gene3D" id="3.10.20.440">
    <property type="entry name" value="2Fe-2S iron-sulphur cluster binding domain, sarcosine oxidase, alpha subunit, N-terminal domain"/>
    <property type="match status" value="1"/>
</dbReference>
<dbReference type="Pfam" id="PF08669">
    <property type="entry name" value="GCV_T_C"/>
    <property type="match status" value="1"/>
</dbReference>
<feature type="domain" description="FAD/NAD(P)-binding" evidence="5">
    <location>
        <begin position="172"/>
        <end position="427"/>
    </location>
</feature>
<organism evidence="8 9">
    <name type="scientific">Vibrio caribbeanicus ATCC BAA-2122</name>
    <dbReference type="NCBI Taxonomy" id="796620"/>
    <lineage>
        <taxon>Bacteria</taxon>
        <taxon>Pseudomonadati</taxon>
        <taxon>Pseudomonadota</taxon>
        <taxon>Gammaproteobacteria</taxon>
        <taxon>Vibrionales</taxon>
        <taxon>Vibrionaceae</taxon>
        <taxon>Vibrio</taxon>
    </lineage>
</organism>
<dbReference type="Pfam" id="PF13510">
    <property type="entry name" value="Fer2_4"/>
    <property type="match status" value="1"/>
</dbReference>
<dbReference type="Pfam" id="PF01571">
    <property type="entry name" value="GCV_T"/>
    <property type="match status" value="1"/>
</dbReference>
<feature type="domain" description="SoxA A3" evidence="7">
    <location>
        <begin position="523"/>
        <end position="607"/>
    </location>
</feature>
<evidence type="ECO:0000313" key="9">
    <source>
        <dbReference type="Proteomes" id="UP000002943"/>
    </source>
</evidence>
<dbReference type="InterPro" id="IPR041117">
    <property type="entry name" value="SoxA_A3"/>
</dbReference>
<evidence type="ECO:0000256" key="1">
    <source>
        <dbReference type="ARBA" id="ARBA00008609"/>
    </source>
</evidence>
<dbReference type="InterPro" id="IPR036188">
    <property type="entry name" value="FAD/NAD-bd_sf"/>
</dbReference>